<keyword evidence="4" id="KW-0732">Signal</keyword>
<reference evidence="14" key="1">
    <citation type="submission" date="2020-03" db="EMBL/GenBank/DDBJ databases">
        <authorList>
            <person name="Weist P."/>
        </authorList>
    </citation>
    <scope>NUCLEOTIDE SEQUENCE</scope>
</reference>
<evidence type="ECO:0000256" key="5">
    <source>
        <dbReference type="ARBA" id="ARBA00022989"/>
    </source>
</evidence>
<sequence>MVSWRKVEVKEPSLFFNKGILTSQTDYMFAEPSWNSKNLNVSLLITKTTVAQAGVYECVVLTNYGIFPGTTNLKVTAKYSEPNVSSIPEKITERGGALICDSYGGYPEGEIHWIDEYGTDWTKSSEMKPEQGPNGLFHLSSKLTLLPGSIFSKYTCVVVNASGGREGWTEFEIEDPPRVDGQEGVEKSNSTSKIVAPVLVIGSLIVGLLMVLLYRRRRQNGQRTNNSSGEAEEEEGLDDKEDDGSRVISLFLRVSAFGSRSTTNAPSGKEE</sequence>
<comment type="subcellular location">
    <subcellularLocation>
        <location evidence="1">Cell membrane</location>
        <topology evidence="1">Single-pass type I membrane protein</topology>
    </subcellularLocation>
</comment>
<keyword evidence="6 12" id="KW-0472">Membrane</keyword>
<dbReference type="InterPro" id="IPR053896">
    <property type="entry name" value="BTN3A2-like_Ig-C"/>
</dbReference>
<keyword evidence="8" id="KW-0675">Receptor</keyword>
<accession>A0A9N7VS66</accession>
<evidence type="ECO:0000313" key="15">
    <source>
        <dbReference type="Proteomes" id="UP001153269"/>
    </source>
</evidence>
<evidence type="ECO:0000256" key="11">
    <source>
        <dbReference type="SAM" id="MobiDB-lite"/>
    </source>
</evidence>
<evidence type="ECO:0000256" key="7">
    <source>
        <dbReference type="ARBA" id="ARBA00023157"/>
    </source>
</evidence>
<evidence type="ECO:0000256" key="1">
    <source>
        <dbReference type="ARBA" id="ARBA00004251"/>
    </source>
</evidence>
<dbReference type="AlphaFoldDB" id="A0A9N7VS66"/>
<evidence type="ECO:0000313" key="14">
    <source>
        <dbReference type="EMBL" id="CAB1458287.1"/>
    </source>
</evidence>
<evidence type="ECO:0000256" key="3">
    <source>
        <dbReference type="ARBA" id="ARBA00022692"/>
    </source>
</evidence>
<keyword evidence="5 12" id="KW-1133">Transmembrane helix</keyword>
<keyword evidence="10" id="KW-0393">Immunoglobulin domain</keyword>
<evidence type="ECO:0000256" key="9">
    <source>
        <dbReference type="ARBA" id="ARBA00023180"/>
    </source>
</evidence>
<dbReference type="InterPro" id="IPR051713">
    <property type="entry name" value="T-cell_Activation_Regulation"/>
</dbReference>
<dbReference type="Gene3D" id="2.60.40.10">
    <property type="entry name" value="Immunoglobulins"/>
    <property type="match status" value="2"/>
</dbReference>
<dbReference type="GO" id="GO:0042102">
    <property type="term" value="P:positive regulation of T cell proliferation"/>
    <property type="evidence" value="ECO:0007669"/>
    <property type="project" value="TreeGrafter"/>
</dbReference>
<dbReference type="PANTHER" id="PTHR25466">
    <property type="entry name" value="T-LYMPHOCYTE ACTIVATION ANTIGEN"/>
    <property type="match status" value="1"/>
</dbReference>
<protein>
    <recommendedName>
        <fullName evidence="13">Ig-like domain-containing protein</fullName>
    </recommendedName>
</protein>
<dbReference type="GO" id="GO:0031295">
    <property type="term" value="P:T cell costimulation"/>
    <property type="evidence" value="ECO:0007669"/>
    <property type="project" value="TreeGrafter"/>
</dbReference>
<dbReference type="GO" id="GO:0007166">
    <property type="term" value="P:cell surface receptor signaling pathway"/>
    <property type="evidence" value="ECO:0007669"/>
    <property type="project" value="TreeGrafter"/>
</dbReference>
<evidence type="ECO:0000256" key="4">
    <source>
        <dbReference type="ARBA" id="ARBA00022729"/>
    </source>
</evidence>
<organism evidence="14 15">
    <name type="scientific">Pleuronectes platessa</name>
    <name type="common">European plaice</name>
    <dbReference type="NCBI Taxonomy" id="8262"/>
    <lineage>
        <taxon>Eukaryota</taxon>
        <taxon>Metazoa</taxon>
        <taxon>Chordata</taxon>
        <taxon>Craniata</taxon>
        <taxon>Vertebrata</taxon>
        <taxon>Euteleostomi</taxon>
        <taxon>Actinopterygii</taxon>
        <taxon>Neopterygii</taxon>
        <taxon>Teleostei</taxon>
        <taxon>Neoteleostei</taxon>
        <taxon>Acanthomorphata</taxon>
        <taxon>Carangaria</taxon>
        <taxon>Pleuronectiformes</taxon>
        <taxon>Pleuronectoidei</taxon>
        <taxon>Pleuronectidae</taxon>
        <taxon>Pleuronectes</taxon>
    </lineage>
</organism>
<dbReference type="GO" id="GO:0071222">
    <property type="term" value="P:cellular response to lipopolysaccharide"/>
    <property type="evidence" value="ECO:0007669"/>
    <property type="project" value="TreeGrafter"/>
</dbReference>
<keyword evidence="15" id="KW-1185">Reference proteome</keyword>
<dbReference type="GO" id="GO:0042130">
    <property type="term" value="P:negative regulation of T cell proliferation"/>
    <property type="evidence" value="ECO:0007669"/>
    <property type="project" value="TreeGrafter"/>
</dbReference>
<keyword evidence="2" id="KW-1003">Cell membrane</keyword>
<feature type="transmembrane region" description="Helical" evidence="12">
    <location>
        <begin position="194"/>
        <end position="214"/>
    </location>
</feature>
<evidence type="ECO:0000256" key="2">
    <source>
        <dbReference type="ARBA" id="ARBA00022475"/>
    </source>
</evidence>
<evidence type="ECO:0000259" key="13">
    <source>
        <dbReference type="PROSITE" id="PS50835"/>
    </source>
</evidence>
<dbReference type="Proteomes" id="UP001153269">
    <property type="component" value="Unassembled WGS sequence"/>
</dbReference>
<comment type="caution">
    <text evidence="14">The sequence shown here is derived from an EMBL/GenBank/DDBJ whole genome shotgun (WGS) entry which is preliminary data.</text>
</comment>
<dbReference type="InterPro" id="IPR036179">
    <property type="entry name" value="Ig-like_dom_sf"/>
</dbReference>
<evidence type="ECO:0000256" key="12">
    <source>
        <dbReference type="SAM" id="Phobius"/>
    </source>
</evidence>
<dbReference type="SUPFAM" id="SSF48726">
    <property type="entry name" value="Immunoglobulin"/>
    <property type="match status" value="2"/>
</dbReference>
<keyword evidence="3 12" id="KW-0812">Transmembrane</keyword>
<dbReference type="GO" id="GO:0009897">
    <property type="term" value="C:external side of plasma membrane"/>
    <property type="evidence" value="ECO:0007669"/>
    <property type="project" value="TreeGrafter"/>
</dbReference>
<dbReference type="GO" id="GO:0006955">
    <property type="term" value="P:immune response"/>
    <property type="evidence" value="ECO:0007669"/>
    <property type="project" value="TreeGrafter"/>
</dbReference>
<keyword evidence="7" id="KW-1015">Disulfide bond</keyword>
<evidence type="ECO:0000256" key="6">
    <source>
        <dbReference type="ARBA" id="ARBA00023136"/>
    </source>
</evidence>
<dbReference type="Pfam" id="PF22705">
    <property type="entry name" value="C2-set_3"/>
    <property type="match status" value="1"/>
</dbReference>
<evidence type="ECO:0000256" key="8">
    <source>
        <dbReference type="ARBA" id="ARBA00023170"/>
    </source>
</evidence>
<feature type="compositionally biased region" description="Acidic residues" evidence="11">
    <location>
        <begin position="230"/>
        <end position="242"/>
    </location>
</feature>
<proteinExistence type="predicted"/>
<name>A0A9N7VS66_PLEPL</name>
<evidence type="ECO:0000256" key="10">
    <source>
        <dbReference type="ARBA" id="ARBA00023319"/>
    </source>
</evidence>
<keyword evidence="9" id="KW-0325">Glycoprotein</keyword>
<dbReference type="InterPro" id="IPR007110">
    <property type="entry name" value="Ig-like_dom"/>
</dbReference>
<gene>
    <name evidence="14" type="ORF">PLEPLA_LOCUS46117</name>
</gene>
<dbReference type="EMBL" id="CADEAL010004381">
    <property type="protein sequence ID" value="CAB1458287.1"/>
    <property type="molecule type" value="Genomic_DNA"/>
</dbReference>
<dbReference type="PANTHER" id="PTHR25466:SF14">
    <property type="entry name" value="BUTYROPHILIN SUBFAMILY 2 MEMBER A2-LIKE-RELATED"/>
    <property type="match status" value="1"/>
</dbReference>
<feature type="region of interest" description="Disordered" evidence="11">
    <location>
        <begin position="220"/>
        <end position="243"/>
    </location>
</feature>
<feature type="domain" description="Ig-like" evidence="13">
    <location>
        <begin position="82"/>
        <end position="172"/>
    </location>
</feature>
<dbReference type="PROSITE" id="PS50835">
    <property type="entry name" value="IG_LIKE"/>
    <property type="match status" value="1"/>
</dbReference>
<dbReference type="InterPro" id="IPR013783">
    <property type="entry name" value="Ig-like_fold"/>
</dbReference>